<evidence type="ECO:0000256" key="1">
    <source>
        <dbReference type="ARBA" id="ARBA00007274"/>
    </source>
</evidence>
<sequence length="219" mass="23690">MIITSIKIGVIILSNRPADPNIEALSKKDIFDRVRDGDWYQFKHEPAMQKIVTESAIQIQKINDVAKTDPDQALTMLHDIVPHLADDVAILFPIATIEHPACLTVGPGTFFNTGLQILSAGQVTIGSNCFIGPNCQLYTPNHHPSDKLLRRDGWQYDLPITIGDDCWFGGSVIVLPGVTLGDNVVVGAGSVITKDVPSDTVVAGNPARPIQHHENSPAS</sequence>
<reference evidence="3 4" key="1">
    <citation type="journal article" date="2018" name="Int. J. Syst. Evol. Microbiol.">
        <title>Lactobacillus bambusae sp. nov., isolated from a traditional fermented Ma-bamboo shoots of Taiwan.</title>
        <authorList>
            <person name="Wang L.-T."/>
        </authorList>
    </citation>
    <scope>NUCLEOTIDE SEQUENCE [LARGE SCALE GENOMIC DNA]</scope>
    <source>
        <strain evidence="3 4">BS-W1</strain>
    </source>
</reference>
<name>A0A2V1N2N6_9LACO</name>
<dbReference type="Pfam" id="PF14602">
    <property type="entry name" value="Hexapep_2"/>
    <property type="match status" value="2"/>
</dbReference>
<evidence type="ECO:0000313" key="3">
    <source>
        <dbReference type="EMBL" id="PWG00400.1"/>
    </source>
</evidence>
<accession>A0A2V1N2N6</accession>
<dbReference type="OrthoDB" id="9812571at2"/>
<protein>
    <submittedName>
        <fullName evidence="3">Acetyltransferase</fullName>
    </submittedName>
</protein>
<comment type="caution">
    <text evidence="3">The sequence shown here is derived from an EMBL/GenBank/DDBJ whole genome shotgun (WGS) entry which is preliminary data.</text>
</comment>
<evidence type="ECO:0000256" key="2">
    <source>
        <dbReference type="ARBA" id="ARBA00022679"/>
    </source>
</evidence>
<dbReference type="Gene3D" id="2.160.10.10">
    <property type="entry name" value="Hexapeptide repeat proteins"/>
    <property type="match status" value="1"/>
</dbReference>
<dbReference type="PANTHER" id="PTHR23416">
    <property type="entry name" value="SIALIC ACID SYNTHASE-RELATED"/>
    <property type="match status" value="1"/>
</dbReference>
<keyword evidence="2 3" id="KW-0808">Transferase</keyword>
<dbReference type="EMBL" id="QCXQ01000002">
    <property type="protein sequence ID" value="PWG00400.1"/>
    <property type="molecule type" value="Genomic_DNA"/>
</dbReference>
<proteinExistence type="inferred from homology"/>
<gene>
    <name evidence="3" type="ORF">DCM90_05595</name>
</gene>
<dbReference type="PANTHER" id="PTHR23416:SF23">
    <property type="entry name" value="ACETYLTRANSFERASE C18B11.09C-RELATED"/>
    <property type="match status" value="1"/>
</dbReference>
<dbReference type="AlphaFoldDB" id="A0A2V1N2N6"/>
<keyword evidence="4" id="KW-1185">Reference proteome</keyword>
<dbReference type="CDD" id="cd03357">
    <property type="entry name" value="LbH_MAT_GAT"/>
    <property type="match status" value="1"/>
</dbReference>
<dbReference type="InterPro" id="IPR001451">
    <property type="entry name" value="Hexapep"/>
</dbReference>
<dbReference type="SUPFAM" id="SSF51161">
    <property type="entry name" value="Trimeric LpxA-like enzymes"/>
    <property type="match status" value="1"/>
</dbReference>
<dbReference type="InterPro" id="IPR011004">
    <property type="entry name" value="Trimer_LpxA-like_sf"/>
</dbReference>
<evidence type="ECO:0000313" key="4">
    <source>
        <dbReference type="Proteomes" id="UP000245080"/>
    </source>
</evidence>
<dbReference type="GO" id="GO:0008374">
    <property type="term" value="F:O-acyltransferase activity"/>
    <property type="evidence" value="ECO:0007669"/>
    <property type="project" value="TreeGrafter"/>
</dbReference>
<dbReference type="Proteomes" id="UP000245080">
    <property type="component" value="Unassembled WGS sequence"/>
</dbReference>
<organism evidence="3 4">
    <name type="scientific">Levilactobacillus bambusae</name>
    <dbReference type="NCBI Taxonomy" id="2024736"/>
    <lineage>
        <taxon>Bacteria</taxon>
        <taxon>Bacillati</taxon>
        <taxon>Bacillota</taxon>
        <taxon>Bacilli</taxon>
        <taxon>Lactobacillales</taxon>
        <taxon>Lactobacillaceae</taxon>
        <taxon>Levilactobacillus</taxon>
    </lineage>
</organism>
<comment type="similarity">
    <text evidence="1">Belongs to the transferase hexapeptide repeat family.</text>
</comment>
<dbReference type="InterPro" id="IPR051159">
    <property type="entry name" value="Hexapeptide_acetyltransf"/>
</dbReference>